<name>A0ABW9VVL0_9BURK</name>
<organism evidence="3 4">
    <name type="scientific">Duganella levis</name>
    <dbReference type="NCBI Taxonomy" id="2692169"/>
    <lineage>
        <taxon>Bacteria</taxon>
        <taxon>Pseudomonadati</taxon>
        <taxon>Pseudomonadota</taxon>
        <taxon>Betaproteobacteria</taxon>
        <taxon>Burkholderiales</taxon>
        <taxon>Oxalobacteraceae</taxon>
        <taxon>Telluria group</taxon>
        <taxon>Duganella</taxon>
    </lineage>
</organism>
<evidence type="ECO:0000313" key="3">
    <source>
        <dbReference type="EMBL" id="MYN25617.1"/>
    </source>
</evidence>
<dbReference type="InterPro" id="IPR050266">
    <property type="entry name" value="AB_hydrolase_sf"/>
</dbReference>
<sequence>MIRLEAAGEPTLALYHQLSPADKGDVLYVHGSTFGADLSVRYQLDGRSWADTLCDAGFNVWSFDFAGYGASDRYPVDAAHPVGDIAQVLPQLQRVIAAIRSRNHGRRVSLLAHSWGGTVALHYASTHADNLASLALFAPILARDAVAMPPAPTSPHFLLTAWAQYRRFIEDVPAGETQPLSERHFQLWSEAFLATDPDAGQRTPPAVQSPAGPQRDVRALRSGQVLYDAAAIKVPTLLVRGEWDRACSAADADCLLSSIAGAAKTSITIPKATHLMHLESSRGLLYNAVNDFLSGAVA</sequence>
<dbReference type="PANTHER" id="PTHR43798:SF31">
    <property type="entry name" value="AB HYDROLASE SUPERFAMILY PROTEIN YCLE"/>
    <property type="match status" value="1"/>
</dbReference>
<comment type="caution">
    <text evidence="3">The sequence shown here is derived from an EMBL/GenBank/DDBJ whole genome shotgun (WGS) entry which is preliminary data.</text>
</comment>
<accession>A0ABW9VVL0</accession>
<reference evidence="3 4" key="1">
    <citation type="submission" date="2019-12" db="EMBL/GenBank/DDBJ databases">
        <title>Novel species isolated from a subtropical stream in China.</title>
        <authorList>
            <person name="Lu H."/>
        </authorList>
    </citation>
    <scope>NUCLEOTIDE SEQUENCE [LARGE SCALE GENOMIC DNA]</scope>
    <source>
        <strain evidence="3 4">CY42W</strain>
    </source>
</reference>
<keyword evidence="1 3" id="KW-0378">Hydrolase</keyword>
<protein>
    <submittedName>
        <fullName evidence="3">Alpha/beta fold hydrolase</fullName>
    </submittedName>
</protein>
<dbReference type="PANTHER" id="PTHR43798">
    <property type="entry name" value="MONOACYLGLYCEROL LIPASE"/>
    <property type="match status" value="1"/>
</dbReference>
<dbReference type="RefSeq" id="WP_161053710.1">
    <property type="nucleotide sequence ID" value="NZ_WWCT01000002.1"/>
</dbReference>
<evidence type="ECO:0000313" key="4">
    <source>
        <dbReference type="Proteomes" id="UP000642144"/>
    </source>
</evidence>
<keyword evidence="4" id="KW-1185">Reference proteome</keyword>
<evidence type="ECO:0000259" key="2">
    <source>
        <dbReference type="Pfam" id="PF12146"/>
    </source>
</evidence>
<dbReference type="SUPFAM" id="SSF53474">
    <property type="entry name" value="alpha/beta-Hydrolases"/>
    <property type="match status" value="1"/>
</dbReference>
<proteinExistence type="predicted"/>
<feature type="domain" description="Serine aminopeptidase S33" evidence="2">
    <location>
        <begin position="25"/>
        <end position="280"/>
    </location>
</feature>
<dbReference type="PRINTS" id="PR00111">
    <property type="entry name" value="ABHYDROLASE"/>
</dbReference>
<dbReference type="GO" id="GO:0016787">
    <property type="term" value="F:hydrolase activity"/>
    <property type="evidence" value="ECO:0007669"/>
    <property type="project" value="UniProtKB-KW"/>
</dbReference>
<dbReference type="InterPro" id="IPR022742">
    <property type="entry name" value="Hydrolase_4"/>
</dbReference>
<gene>
    <name evidence="3" type="ORF">GTP69_04300</name>
</gene>
<dbReference type="EMBL" id="WWCT01000002">
    <property type="protein sequence ID" value="MYN25617.1"/>
    <property type="molecule type" value="Genomic_DNA"/>
</dbReference>
<dbReference type="InterPro" id="IPR000073">
    <property type="entry name" value="AB_hydrolase_1"/>
</dbReference>
<dbReference type="Gene3D" id="3.40.50.1820">
    <property type="entry name" value="alpha/beta hydrolase"/>
    <property type="match status" value="1"/>
</dbReference>
<evidence type="ECO:0000256" key="1">
    <source>
        <dbReference type="ARBA" id="ARBA00022801"/>
    </source>
</evidence>
<dbReference type="Pfam" id="PF12146">
    <property type="entry name" value="Hydrolase_4"/>
    <property type="match status" value="1"/>
</dbReference>
<dbReference type="InterPro" id="IPR029058">
    <property type="entry name" value="AB_hydrolase_fold"/>
</dbReference>
<dbReference type="Proteomes" id="UP000642144">
    <property type="component" value="Unassembled WGS sequence"/>
</dbReference>